<comment type="similarity">
    <text evidence="1">Belongs to the CFA/CMAS family.</text>
</comment>
<dbReference type="InterPro" id="IPR050723">
    <property type="entry name" value="CFA/CMAS"/>
</dbReference>
<feature type="region of interest" description="Disordered" evidence="6">
    <location>
        <begin position="405"/>
        <end position="432"/>
    </location>
</feature>
<dbReference type="RefSeq" id="WP_257719020.1">
    <property type="nucleotide sequence ID" value="NZ_JANJOU010000033.1"/>
</dbReference>
<protein>
    <submittedName>
        <fullName evidence="7">Cyclopropane-fatty-acyl-phospholipid synthase family protein</fullName>
    </submittedName>
</protein>
<organism evidence="7 8">
    <name type="scientific">Roseomonas populi</name>
    <dbReference type="NCBI Taxonomy" id="3121582"/>
    <lineage>
        <taxon>Bacteria</taxon>
        <taxon>Pseudomonadati</taxon>
        <taxon>Pseudomonadota</taxon>
        <taxon>Alphaproteobacteria</taxon>
        <taxon>Acetobacterales</taxon>
        <taxon>Roseomonadaceae</taxon>
        <taxon>Roseomonas</taxon>
    </lineage>
</organism>
<feature type="compositionally biased region" description="Basic and acidic residues" evidence="6">
    <location>
        <begin position="419"/>
        <end position="432"/>
    </location>
</feature>
<reference evidence="7 8" key="1">
    <citation type="submission" date="2022-06" db="EMBL/GenBank/DDBJ databases">
        <title>Roseomonas CN29.</title>
        <authorList>
            <person name="Cheng Y."/>
            <person name="He X."/>
        </authorList>
    </citation>
    <scope>NUCLEOTIDE SEQUENCE [LARGE SCALE GENOMIC DNA]</scope>
    <source>
        <strain evidence="7 8">CN29</strain>
    </source>
</reference>
<dbReference type="Pfam" id="PF02353">
    <property type="entry name" value="CMAS"/>
    <property type="match status" value="1"/>
</dbReference>
<sequence length="432" mass="48205">MLLDPILSRLIRRGTLRLRRPDGTFRTFGGTSPGPGAALALKTPEIARRLLWDPSLGFGEGYMDGSIEPIEGSTIYDVLDVLILNLAEGGTHPAMRAGEMLRQAGRRLLDLNTAVRSKRNVAHHYDLNGTLYSLFLDADRQYSCAYFPTGQETLEEAQVLKKRHIASKLRLDRPDLEVLDIGCGWGGLALTLAKDYGARVTGLTLSEEQLAEARARAEAAGLSHRVKFELVDYRAWNRPMDRIVSVGMFEHVGINHYTAFFRTVGDALKEDGVALIHAIGQSGGPATTNPWLTKYIFPGGYSPAVSEVIPAIEKAGLWVTDLEILRLHYALTLRHWRERFAANRNAIKAIYDERFCRMFEYYLAASELAFRRWGHMNWQVQVARKVDALPLTRDYMFEAERAAGRAAAYPHDPPPSTAPREKVGQDAERAGG</sequence>
<accession>A0ABT1XB58</accession>
<dbReference type="InterPro" id="IPR003333">
    <property type="entry name" value="CMAS"/>
</dbReference>
<evidence type="ECO:0000256" key="6">
    <source>
        <dbReference type="SAM" id="MobiDB-lite"/>
    </source>
</evidence>
<dbReference type="EMBL" id="JANJOU010000033">
    <property type="protein sequence ID" value="MCR0985372.1"/>
    <property type="molecule type" value="Genomic_DNA"/>
</dbReference>
<evidence type="ECO:0000256" key="4">
    <source>
        <dbReference type="ARBA" id="ARBA00022691"/>
    </source>
</evidence>
<gene>
    <name evidence="7" type="ORF">NRP21_25300</name>
</gene>
<keyword evidence="8" id="KW-1185">Reference proteome</keyword>
<keyword evidence="5" id="KW-0443">Lipid metabolism</keyword>
<dbReference type="InterPro" id="IPR029063">
    <property type="entry name" value="SAM-dependent_MTases_sf"/>
</dbReference>
<evidence type="ECO:0000256" key="5">
    <source>
        <dbReference type="ARBA" id="ARBA00023098"/>
    </source>
</evidence>
<dbReference type="CDD" id="cd02440">
    <property type="entry name" value="AdoMet_MTases"/>
    <property type="match status" value="1"/>
</dbReference>
<keyword evidence="3" id="KW-0808">Transferase</keyword>
<name>A0ABT1XB58_9PROT</name>
<proteinExistence type="inferred from homology"/>
<evidence type="ECO:0000256" key="3">
    <source>
        <dbReference type="ARBA" id="ARBA00022679"/>
    </source>
</evidence>
<evidence type="ECO:0000313" key="8">
    <source>
        <dbReference type="Proteomes" id="UP001524642"/>
    </source>
</evidence>
<dbReference type="PIRSF" id="PIRSF003085">
    <property type="entry name" value="CMAS"/>
    <property type="match status" value="1"/>
</dbReference>
<comment type="caution">
    <text evidence="7">The sequence shown here is derived from an EMBL/GenBank/DDBJ whole genome shotgun (WGS) entry which is preliminary data.</text>
</comment>
<dbReference type="Gene3D" id="3.40.50.150">
    <property type="entry name" value="Vaccinia Virus protein VP39"/>
    <property type="match status" value="1"/>
</dbReference>
<keyword evidence="4" id="KW-0949">S-adenosyl-L-methionine</keyword>
<evidence type="ECO:0000256" key="1">
    <source>
        <dbReference type="ARBA" id="ARBA00010815"/>
    </source>
</evidence>
<dbReference type="SUPFAM" id="SSF53335">
    <property type="entry name" value="S-adenosyl-L-methionine-dependent methyltransferases"/>
    <property type="match status" value="1"/>
</dbReference>
<evidence type="ECO:0000313" key="7">
    <source>
        <dbReference type="EMBL" id="MCR0985372.1"/>
    </source>
</evidence>
<dbReference type="PANTHER" id="PTHR43667:SF1">
    <property type="entry name" value="CYCLOPROPANE-FATTY-ACYL-PHOSPHOLIPID SYNTHASE"/>
    <property type="match status" value="1"/>
</dbReference>
<dbReference type="Proteomes" id="UP001524642">
    <property type="component" value="Unassembled WGS sequence"/>
</dbReference>
<evidence type="ECO:0000256" key="2">
    <source>
        <dbReference type="ARBA" id="ARBA00022603"/>
    </source>
</evidence>
<dbReference type="PANTHER" id="PTHR43667">
    <property type="entry name" value="CYCLOPROPANE-FATTY-ACYL-PHOSPHOLIPID SYNTHASE"/>
    <property type="match status" value="1"/>
</dbReference>
<keyword evidence="2" id="KW-0489">Methyltransferase</keyword>